<comment type="caution">
    <text evidence="7">The sequence shown here is derived from an EMBL/GenBank/DDBJ whole genome shotgun (WGS) entry which is preliminary data.</text>
</comment>
<feature type="transmembrane region" description="Helical" evidence="6">
    <location>
        <begin position="303"/>
        <end position="336"/>
    </location>
</feature>
<keyword evidence="4 6" id="KW-1133">Transmembrane helix</keyword>
<comment type="subcellular location">
    <subcellularLocation>
        <location evidence="1">Membrane</location>
        <topology evidence="1">Multi-pass membrane protein</topology>
    </subcellularLocation>
</comment>
<accession>A0A1F5TQQ6</accession>
<keyword evidence="5 6" id="KW-0472">Membrane</keyword>
<feature type="transmembrane region" description="Helical" evidence="6">
    <location>
        <begin position="155"/>
        <end position="171"/>
    </location>
</feature>
<dbReference type="GO" id="GO:0016020">
    <property type="term" value="C:membrane"/>
    <property type="evidence" value="ECO:0007669"/>
    <property type="project" value="UniProtKB-SubCell"/>
</dbReference>
<dbReference type="PANTHER" id="PTHR21716:SF4">
    <property type="entry name" value="TRANSMEMBRANE PROTEIN 245"/>
    <property type="match status" value="1"/>
</dbReference>
<protein>
    <recommendedName>
        <fullName evidence="9">AI-2E family transporter</fullName>
    </recommendedName>
</protein>
<dbReference type="Proteomes" id="UP000177579">
    <property type="component" value="Unassembled WGS sequence"/>
</dbReference>
<dbReference type="AlphaFoldDB" id="A0A1F5TQQ6"/>
<dbReference type="InterPro" id="IPR002549">
    <property type="entry name" value="AI-2E-like"/>
</dbReference>
<feature type="transmembrane region" description="Helical" evidence="6">
    <location>
        <begin position="59"/>
        <end position="82"/>
    </location>
</feature>
<sequence length="346" mass="38987">MPGSMLSKSFLMFCIVAILIICYKIFQPFLVIIIVATILATIFYHPYEQLVKILRGRKNIAAVIMCFLVAILVIVPIANFMVYTTQRSIDTYDITQRYLDEHDVPTTIKNKFWDKYNYLGLGGDTIKSALIEIAKKVNDWIVNGTGSIIKGTTNFIFSLIMIIFTMFFFFIDGSKMLDKLMYWTPLPNKYDKEIFKKFKDVSYSTIISTFVTAGAQGVIGAIGFMIVGMPAFFAGIAMAFLSLLPYIGAAFVWFPVGIYLIVIGKIWQGIFLFIWGAGVVAMVDNLIRAYIIKDKAQVHPIFIIFSILGGIALFGFWGVIFGPLVISLAVTVLHIYELEYESVLEK</sequence>
<evidence type="ECO:0000256" key="2">
    <source>
        <dbReference type="ARBA" id="ARBA00009773"/>
    </source>
</evidence>
<organism evidence="7 8">
    <name type="scientific">Candidatus Falkowbacteria bacterium RIFOXYD2_FULL_34_120</name>
    <dbReference type="NCBI Taxonomy" id="1798007"/>
    <lineage>
        <taxon>Bacteria</taxon>
        <taxon>Candidatus Falkowiibacteriota</taxon>
    </lineage>
</organism>
<evidence type="ECO:0000313" key="8">
    <source>
        <dbReference type="Proteomes" id="UP000177579"/>
    </source>
</evidence>
<feature type="transmembrane region" description="Helical" evidence="6">
    <location>
        <begin position="29"/>
        <end position="47"/>
    </location>
</feature>
<gene>
    <name evidence="7" type="ORF">A2531_03790</name>
</gene>
<evidence type="ECO:0000256" key="3">
    <source>
        <dbReference type="ARBA" id="ARBA00022692"/>
    </source>
</evidence>
<evidence type="ECO:0000256" key="4">
    <source>
        <dbReference type="ARBA" id="ARBA00022989"/>
    </source>
</evidence>
<dbReference type="Pfam" id="PF01594">
    <property type="entry name" value="AI-2E_transport"/>
    <property type="match status" value="1"/>
</dbReference>
<evidence type="ECO:0000313" key="7">
    <source>
        <dbReference type="EMBL" id="OGF40861.1"/>
    </source>
</evidence>
<keyword evidence="3 6" id="KW-0812">Transmembrane</keyword>
<evidence type="ECO:0000256" key="6">
    <source>
        <dbReference type="SAM" id="Phobius"/>
    </source>
</evidence>
<feature type="transmembrane region" description="Helical" evidence="6">
    <location>
        <begin position="231"/>
        <end position="254"/>
    </location>
</feature>
<evidence type="ECO:0000256" key="5">
    <source>
        <dbReference type="ARBA" id="ARBA00023136"/>
    </source>
</evidence>
<name>A0A1F5TQQ6_9BACT</name>
<feature type="transmembrane region" description="Helical" evidence="6">
    <location>
        <begin position="201"/>
        <end position="224"/>
    </location>
</feature>
<reference evidence="7 8" key="1">
    <citation type="journal article" date="2016" name="Nat. Commun.">
        <title>Thousands of microbial genomes shed light on interconnected biogeochemical processes in an aquifer system.</title>
        <authorList>
            <person name="Anantharaman K."/>
            <person name="Brown C.T."/>
            <person name="Hug L.A."/>
            <person name="Sharon I."/>
            <person name="Castelle C.J."/>
            <person name="Probst A.J."/>
            <person name="Thomas B.C."/>
            <person name="Singh A."/>
            <person name="Wilkins M.J."/>
            <person name="Karaoz U."/>
            <person name="Brodie E.L."/>
            <person name="Williams K.H."/>
            <person name="Hubbard S.S."/>
            <person name="Banfield J.F."/>
        </authorList>
    </citation>
    <scope>NUCLEOTIDE SEQUENCE [LARGE SCALE GENOMIC DNA]</scope>
</reference>
<evidence type="ECO:0008006" key="9">
    <source>
        <dbReference type="Google" id="ProtNLM"/>
    </source>
</evidence>
<feature type="transmembrane region" description="Helical" evidence="6">
    <location>
        <begin position="266"/>
        <end position="291"/>
    </location>
</feature>
<dbReference type="PANTHER" id="PTHR21716">
    <property type="entry name" value="TRANSMEMBRANE PROTEIN"/>
    <property type="match status" value="1"/>
</dbReference>
<evidence type="ECO:0000256" key="1">
    <source>
        <dbReference type="ARBA" id="ARBA00004141"/>
    </source>
</evidence>
<dbReference type="EMBL" id="MFGO01000018">
    <property type="protein sequence ID" value="OGF40861.1"/>
    <property type="molecule type" value="Genomic_DNA"/>
</dbReference>
<proteinExistence type="inferred from homology"/>
<comment type="similarity">
    <text evidence="2">Belongs to the autoinducer-2 exporter (AI-2E) (TC 2.A.86) family.</text>
</comment>